<reference evidence="2" key="1">
    <citation type="submission" date="2016-11" db="EMBL/GenBank/DDBJ databases">
        <authorList>
            <person name="Varghese N."/>
            <person name="Submissions S."/>
        </authorList>
    </citation>
    <scope>NUCLEOTIDE SEQUENCE [LARGE SCALE GENOMIC DNA]</scope>
    <source>
        <strain evidence="2">DSM 28223</strain>
    </source>
</reference>
<dbReference type="AlphaFoldDB" id="A0A1M5MR11"/>
<dbReference type="STRING" id="870908.SAMN04488044_1304"/>
<name>A0A1M5MR11_9RHOB</name>
<dbReference type="RefSeq" id="WP_131814572.1">
    <property type="nucleotide sequence ID" value="NZ_FQWM01000002.1"/>
</dbReference>
<keyword evidence="2" id="KW-1185">Reference proteome</keyword>
<evidence type="ECO:0000313" key="2">
    <source>
        <dbReference type="Proteomes" id="UP000184211"/>
    </source>
</evidence>
<dbReference type="EMBL" id="FQWM01000002">
    <property type="protein sequence ID" value="SHG79646.1"/>
    <property type="molecule type" value="Genomic_DNA"/>
</dbReference>
<evidence type="ECO:0000313" key="1">
    <source>
        <dbReference type="EMBL" id="SHG79646.1"/>
    </source>
</evidence>
<accession>A0A1M5MR11</accession>
<protein>
    <submittedName>
        <fullName evidence="1">Uncharacterized protein</fullName>
    </submittedName>
</protein>
<organism evidence="1 2">
    <name type="scientific">Cognatishimia maritima</name>
    <dbReference type="NCBI Taxonomy" id="870908"/>
    <lineage>
        <taxon>Bacteria</taxon>
        <taxon>Pseudomonadati</taxon>
        <taxon>Pseudomonadota</taxon>
        <taxon>Alphaproteobacteria</taxon>
        <taxon>Rhodobacterales</taxon>
        <taxon>Paracoccaceae</taxon>
        <taxon>Cognatishimia</taxon>
    </lineage>
</organism>
<sequence>MKIPDISPFSYGLLSLTNPHERPNEPECDEFSCLVTGKSVYVWPLVFAAYVWHLQEKKRKGPQYEAELRNINEYISRHMSEFLKSNPVDFSNAGSQYVRAKPGSFQAIRKNFGTPVKKLKIPVAEERLTEELRELEGRNLIVDPFTTTIAATTIAVLGAVPYSFTKRTKEGDEKYLSVKAMLWEFESLSSEEQSELRFHFFMERAIGHLKKHLKILISEEEQ</sequence>
<proteinExistence type="predicted"/>
<gene>
    <name evidence="1" type="ORF">SAMN04488044_1304</name>
</gene>
<dbReference type="Proteomes" id="UP000184211">
    <property type="component" value="Unassembled WGS sequence"/>
</dbReference>